<evidence type="ECO:0000256" key="6">
    <source>
        <dbReference type="ARBA" id="ARBA00022989"/>
    </source>
</evidence>
<dbReference type="GO" id="GO:0034625">
    <property type="term" value="P:fatty acid elongation, monounsaturated fatty acid"/>
    <property type="evidence" value="ECO:0007669"/>
    <property type="project" value="TreeGrafter"/>
</dbReference>
<dbReference type="InterPro" id="IPR002076">
    <property type="entry name" value="ELO_fam"/>
</dbReference>
<organism evidence="11 12">
    <name type="scientific">Komagataella pastoris</name>
    <name type="common">Yeast</name>
    <name type="synonym">Pichia pastoris</name>
    <dbReference type="NCBI Taxonomy" id="4922"/>
    <lineage>
        <taxon>Eukaryota</taxon>
        <taxon>Fungi</taxon>
        <taxon>Dikarya</taxon>
        <taxon>Ascomycota</taxon>
        <taxon>Saccharomycotina</taxon>
        <taxon>Pichiomycetes</taxon>
        <taxon>Pichiales</taxon>
        <taxon>Pichiaceae</taxon>
        <taxon>Komagataella</taxon>
    </lineage>
</organism>
<dbReference type="AlphaFoldDB" id="A0A1B2JFR0"/>
<feature type="transmembrane region" description="Helical" evidence="10">
    <location>
        <begin position="50"/>
        <end position="74"/>
    </location>
</feature>
<evidence type="ECO:0000256" key="5">
    <source>
        <dbReference type="ARBA" id="ARBA00022832"/>
    </source>
</evidence>
<keyword evidence="6 10" id="KW-1133">Transmembrane helix</keyword>
<name>A0A1B2JFR0_PICPA</name>
<evidence type="ECO:0000256" key="4">
    <source>
        <dbReference type="ARBA" id="ARBA00022692"/>
    </source>
</evidence>
<evidence type="ECO:0000256" key="9">
    <source>
        <dbReference type="ARBA" id="ARBA00023160"/>
    </source>
</evidence>
<evidence type="ECO:0000256" key="7">
    <source>
        <dbReference type="ARBA" id="ARBA00023098"/>
    </source>
</evidence>
<dbReference type="Proteomes" id="UP000094565">
    <property type="component" value="Chromosome 3"/>
</dbReference>
<keyword evidence="3 10" id="KW-0808">Transferase</keyword>
<reference evidence="11 12" key="1">
    <citation type="submission" date="2016-02" db="EMBL/GenBank/DDBJ databases">
        <title>Comparative genomic and transcriptomic foundation for Pichia pastoris.</title>
        <authorList>
            <person name="Love K.R."/>
            <person name="Shah K.A."/>
            <person name="Whittaker C.A."/>
            <person name="Wu J."/>
            <person name="Bartlett M.C."/>
            <person name="Ma D."/>
            <person name="Leeson R.L."/>
            <person name="Priest M."/>
            <person name="Young S.K."/>
            <person name="Love J.C."/>
        </authorList>
    </citation>
    <scope>NUCLEOTIDE SEQUENCE [LARGE SCALE GENOMIC DNA]</scope>
    <source>
        <strain evidence="11 12">ATCC 28485</strain>
    </source>
</reference>
<keyword evidence="7 10" id="KW-0443">Lipid metabolism</keyword>
<dbReference type="EC" id="2.3.1.-" evidence="10"/>
<proteinExistence type="inferred from homology"/>
<evidence type="ECO:0000313" key="11">
    <source>
        <dbReference type="EMBL" id="ANZ76899.1"/>
    </source>
</evidence>
<evidence type="ECO:0000256" key="10">
    <source>
        <dbReference type="RuleBase" id="RU361115"/>
    </source>
</evidence>
<accession>A0A1B2JFR0</accession>
<dbReference type="GO" id="GO:0042761">
    <property type="term" value="P:very long-chain fatty acid biosynthetic process"/>
    <property type="evidence" value="ECO:0007669"/>
    <property type="project" value="TreeGrafter"/>
</dbReference>
<evidence type="ECO:0000256" key="3">
    <source>
        <dbReference type="ARBA" id="ARBA00022679"/>
    </source>
</evidence>
<dbReference type="GO" id="GO:0009922">
    <property type="term" value="F:fatty acid elongase activity"/>
    <property type="evidence" value="ECO:0007669"/>
    <property type="project" value="InterPro"/>
</dbReference>
<comment type="similarity">
    <text evidence="10">Belongs to the ELO family.</text>
</comment>
<dbReference type="EMBL" id="CP014586">
    <property type="protein sequence ID" value="ANZ76899.1"/>
    <property type="molecule type" value="Genomic_DNA"/>
</dbReference>
<feature type="transmembrane region" description="Helical" evidence="10">
    <location>
        <begin position="289"/>
        <end position="308"/>
    </location>
</feature>
<dbReference type="OrthoDB" id="10259681at2759"/>
<keyword evidence="4 10" id="KW-0812">Transmembrane</keyword>
<keyword evidence="2 10" id="KW-0444">Lipid biosynthesis</keyword>
<evidence type="ECO:0000256" key="8">
    <source>
        <dbReference type="ARBA" id="ARBA00023136"/>
    </source>
</evidence>
<dbReference type="GO" id="GO:0030148">
    <property type="term" value="P:sphingolipid biosynthetic process"/>
    <property type="evidence" value="ECO:0007669"/>
    <property type="project" value="TreeGrafter"/>
</dbReference>
<feature type="transmembrane region" description="Helical" evidence="10">
    <location>
        <begin position="248"/>
        <end position="269"/>
    </location>
</feature>
<dbReference type="Pfam" id="PF01151">
    <property type="entry name" value="ELO"/>
    <property type="match status" value="1"/>
</dbReference>
<keyword evidence="12" id="KW-1185">Reference proteome</keyword>
<evidence type="ECO:0000313" key="12">
    <source>
        <dbReference type="Proteomes" id="UP000094565"/>
    </source>
</evidence>
<dbReference type="PANTHER" id="PTHR11157:SF169">
    <property type="entry name" value="ELONGATION OF FATTY ACIDS PROTEIN"/>
    <property type="match status" value="1"/>
</dbReference>
<feature type="transmembrane region" description="Helical" evidence="10">
    <location>
        <begin position="328"/>
        <end position="347"/>
    </location>
</feature>
<comment type="catalytic activity">
    <reaction evidence="10">
        <text>an acyl-CoA + malonyl-CoA + H(+) = a 3-oxoacyl-CoA + CO2 + CoA</text>
        <dbReference type="Rhea" id="RHEA:50252"/>
        <dbReference type="ChEBI" id="CHEBI:15378"/>
        <dbReference type="ChEBI" id="CHEBI:16526"/>
        <dbReference type="ChEBI" id="CHEBI:57287"/>
        <dbReference type="ChEBI" id="CHEBI:57384"/>
        <dbReference type="ChEBI" id="CHEBI:58342"/>
        <dbReference type="ChEBI" id="CHEBI:90726"/>
    </reaction>
    <physiologicalReaction direction="left-to-right" evidence="10">
        <dbReference type="Rhea" id="RHEA:50253"/>
    </physiologicalReaction>
</comment>
<keyword evidence="5 10" id="KW-0276">Fatty acid metabolism</keyword>
<evidence type="ECO:0000256" key="1">
    <source>
        <dbReference type="ARBA" id="ARBA00004141"/>
    </source>
</evidence>
<sequence length="362" mass="41811">MAEILDAEFQKFTNKLISLQFPKAQVFRLPAFTAPPDSPFSPDQLVLNKIYFFVLNGEFPLVFALSYFILVHVCNSFIRKRQLRFANSKGTFEGSKLPAAPFTLTKGCLFRYFVLLHNICLCIYSIWTFIGMSTTIHEISSQVLPNLFASSYSQSLEGNHVFQFEFPKSELFWQSICDLDNGIWFNHKQKNLKGLSFYSFWFYISKFYEIVDTFIILLKGRPSSLLQSYHHAGAMISMWAGVRFASPPIWIFVVFNSFIHSVMYFYFTLSCLKVRVPKALKQLLTTMQIIQFVVGGSLATFHLFINYYDMVDGIFKPCIPNADKAMALFINVAYLTPLTMLFAVFWIESYARKKSTAFKKDL</sequence>
<dbReference type="PANTHER" id="PTHR11157">
    <property type="entry name" value="FATTY ACID ACYL TRANSFERASE-RELATED"/>
    <property type="match status" value="1"/>
</dbReference>
<dbReference type="GO" id="GO:0005789">
    <property type="term" value="C:endoplasmic reticulum membrane"/>
    <property type="evidence" value="ECO:0007669"/>
    <property type="project" value="TreeGrafter"/>
</dbReference>
<evidence type="ECO:0000256" key="2">
    <source>
        <dbReference type="ARBA" id="ARBA00022516"/>
    </source>
</evidence>
<protein>
    <recommendedName>
        <fullName evidence="10">Elongation of fatty acids protein</fullName>
        <ecNumber evidence="10">2.3.1.-</ecNumber>
    </recommendedName>
</protein>
<dbReference type="GO" id="GO:0034626">
    <property type="term" value="P:fatty acid elongation, polyunsaturated fatty acid"/>
    <property type="evidence" value="ECO:0007669"/>
    <property type="project" value="TreeGrafter"/>
</dbReference>
<comment type="subcellular location">
    <subcellularLocation>
        <location evidence="1">Membrane</location>
        <topology evidence="1">Multi-pass membrane protein</topology>
    </subcellularLocation>
</comment>
<gene>
    <name evidence="11" type="ORF">ATY40_BA7503423</name>
</gene>
<keyword evidence="8 10" id="KW-0472">Membrane</keyword>
<dbReference type="GO" id="GO:0019367">
    <property type="term" value="P:fatty acid elongation, saturated fatty acid"/>
    <property type="evidence" value="ECO:0007669"/>
    <property type="project" value="TreeGrafter"/>
</dbReference>
<feature type="transmembrane region" description="Helical" evidence="10">
    <location>
        <begin position="109"/>
        <end position="130"/>
    </location>
</feature>
<keyword evidence="9 10" id="KW-0275">Fatty acid biosynthesis</keyword>